<evidence type="ECO:0000256" key="1">
    <source>
        <dbReference type="SAM" id="Phobius"/>
    </source>
</evidence>
<sequence length="119" mass="13740">MPNLSVYILKCILFLAQGAQIIVFPEDAIHGFNFTRASIAGYLETVPDPQKVTWSPCADSLRFPDTEVQNSYLKPIFSTHLTRVPILETVHYQFVLLFLILSFKRFILYVFNHVKSYLI</sequence>
<evidence type="ECO:0008006" key="5">
    <source>
        <dbReference type="Google" id="ProtNLM"/>
    </source>
</evidence>
<feature type="signal peptide" evidence="2">
    <location>
        <begin position="1"/>
        <end position="18"/>
    </location>
</feature>
<dbReference type="Ensembl" id="ENSSGRT00000010071.1">
    <property type="protein sequence ID" value="ENSSGRP00000009245.1"/>
    <property type="gene ID" value="ENSSGRG00000006240.1"/>
</dbReference>
<dbReference type="InterPro" id="IPR036526">
    <property type="entry name" value="C-N_Hydrolase_sf"/>
</dbReference>
<dbReference type="InParanoid" id="A0A672KC39"/>
<reference evidence="3" key="1">
    <citation type="submission" date="2025-08" db="UniProtKB">
        <authorList>
            <consortium name="Ensembl"/>
        </authorList>
    </citation>
    <scope>IDENTIFICATION</scope>
</reference>
<organism evidence="3 4">
    <name type="scientific">Sinocyclocheilus grahami</name>
    <name type="common">Dianchi golden-line fish</name>
    <name type="synonym">Barbus grahami</name>
    <dbReference type="NCBI Taxonomy" id="75366"/>
    <lineage>
        <taxon>Eukaryota</taxon>
        <taxon>Metazoa</taxon>
        <taxon>Chordata</taxon>
        <taxon>Craniata</taxon>
        <taxon>Vertebrata</taxon>
        <taxon>Euteleostomi</taxon>
        <taxon>Actinopterygii</taxon>
        <taxon>Neopterygii</taxon>
        <taxon>Teleostei</taxon>
        <taxon>Ostariophysi</taxon>
        <taxon>Cypriniformes</taxon>
        <taxon>Cyprinidae</taxon>
        <taxon>Cyprininae</taxon>
        <taxon>Sinocyclocheilus</taxon>
    </lineage>
</organism>
<keyword evidence="1" id="KW-0812">Transmembrane</keyword>
<dbReference type="Gene3D" id="3.60.110.10">
    <property type="entry name" value="Carbon-nitrogen hydrolase"/>
    <property type="match status" value="1"/>
</dbReference>
<dbReference type="Proteomes" id="UP000472262">
    <property type="component" value="Unassembled WGS sequence"/>
</dbReference>
<keyword evidence="2" id="KW-0732">Signal</keyword>
<evidence type="ECO:0000256" key="2">
    <source>
        <dbReference type="SAM" id="SignalP"/>
    </source>
</evidence>
<evidence type="ECO:0000313" key="3">
    <source>
        <dbReference type="Ensembl" id="ENSSGRP00000009245.1"/>
    </source>
</evidence>
<evidence type="ECO:0000313" key="4">
    <source>
        <dbReference type="Proteomes" id="UP000472262"/>
    </source>
</evidence>
<reference evidence="3" key="2">
    <citation type="submission" date="2025-09" db="UniProtKB">
        <authorList>
            <consortium name="Ensembl"/>
        </authorList>
    </citation>
    <scope>IDENTIFICATION</scope>
</reference>
<accession>A0A672KC39</accession>
<dbReference type="AlphaFoldDB" id="A0A672KC39"/>
<protein>
    <recommendedName>
        <fullName evidence="5">CN hydrolase domain-containing protein</fullName>
    </recommendedName>
</protein>
<feature type="chain" id="PRO_5025429234" description="CN hydrolase domain-containing protein" evidence="2">
    <location>
        <begin position="19"/>
        <end position="119"/>
    </location>
</feature>
<keyword evidence="1" id="KW-1133">Transmembrane helix</keyword>
<name>A0A672KC39_SINGR</name>
<keyword evidence="4" id="KW-1185">Reference proteome</keyword>
<proteinExistence type="predicted"/>
<feature type="transmembrane region" description="Helical" evidence="1">
    <location>
        <begin position="90"/>
        <end position="111"/>
    </location>
</feature>
<keyword evidence="1" id="KW-0472">Membrane</keyword>